<dbReference type="RefSeq" id="WP_074631978.1">
    <property type="nucleotide sequence ID" value="NZ_FNKY01000001.1"/>
</dbReference>
<evidence type="ECO:0000313" key="2">
    <source>
        <dbReference type="EMBL" id="SDQ66797.1"/>
    </source>
</evidence>
<protein>
    <submittedName>
        <fullName evidence="2">Uncharacterized protein</fullName>
    </submittedName>
</protein>
<evidence type="ECO:0000313" key="3">
    <source>
        <dbReference type="Proteomes" id="UP000183471"/>
    </source>
</evidence>
<name>A0ABY0TDH9_9PROT</name>
<dbReference type="Proteomes" id="UP000183471">
    <property type="component" value="Unassembled WGS sequence"/>
</dbReference>
<comment type="caution">
    <text evidence="2">The sequence shown here is derived from an EMBL/GenBank/DDBJ whole genome shotgun (WGS) entry which is preliminary data.</text>
</comment>
<gene>
    <name evidence="2" type="ORF">SAMN05216402_1772</name>
</gene>
<keyword evidence="1" id="KW-1133">Transmembrane helix</keyword>
<dbReference type="EMBL" id="FNKY01000001">
    <property type="protein sequence ID" value="SDQ66797.1"/>
    <property type="molecule type" value="Genomic_DNA"/>
</dbReference>
<accession>A0ABY0TDH9</accession>
<keyword evidence="3" id="KW-1185">Reference proteome</keyword>
<organism evidence="2 3">
    <name type="scientific">Nitrosospira multiformis</name>
    <dbReference type="NCBI Taxonomy" id="1231"/>
    <lineage>
        <taxon>Bacteria</taxon>
        <taxon>Pseudomonadati</taxon>
        <taxon>Pseudomonadota</taxon>
        <taxon>Betaproteobacteria</taxon>
        <taxon>Nitrosomonadales</taxon>
        <taxon>Nitrosomonadaceae</taxon>
        <taxon>Nitrosospira</taxon>
    </lineage>
</organism>
<feature type="transmembrane region" description="Helical" evidence="1">
    <location>
        <begin position="64"/>
        <end position="85"/>
    </location>
</feature>
<reference evidence="2 3" key="1">
    <citation type="submission" date="2016-10" db="EMBL/GenBank/DDBJ databases">
        <authorList>
            <person name="Varghese N."/>
            <person name="Submissions S."/>
        </authorList>
    </citation>
    <scope>NUCLEOTIDE SEQUENCE [LARGE SCALE GENOMIC DNA]</scope>
    <source>
        <strain evidence="2 3">Nl1</strain>
    </source>
</reference>
<keyword evidence="1" id="KW-0812">Transmembrane</keyword>
<keyword evidence="1" id="KW-0472">Membrane</keyword>
<evidence type="ECO:0000256" key="1">
    <source>
        <dbReference type="SAM" id="Phobius"/>
    </source>
</evidence>
<proteinExistence type="predicted"/>
<sequence>MFLKIKKIIGLGAALVCVIAGFYSAGMDNTYIDYSRFPNPETNRTVPYAIRNIVVYITKEDQEFLSWLLWVQIISGGVALLVLLIHRGDPFRSEK</sequence>